<dbReference type="SUPFAM" id="SSF56935">
    <property type="entry name" value="Porins"/>
    <property type="match status" value="1"/>
</dbReference>
<evidence type="ECO:0000313" key="3">
    <source>
        <dbReference type="EMBL" id="MCJ2181393.1"/>
    </source>
</evidence>
<keyword evidence="2" id="KW-0732">Signal</keyword>
<dbReference type="EMBL" id="JALHLF010000003">
    <property type="protein sequence ID" value="MCJ2181393.1"/>
    <property type="molecule type" value="Genomic_DNA"/>
</dbReference>
<protein>
    <submittedName>
        <fullName evidence="3">Porin</fullName>
    </submittedName>
</protein>
<dbReference type="InterPro" id="IPR045748">
    <property type="entry name" value="DcaP"/>
</dbReference>
<evidence type="ECO:0000313" key="4">
    <source>
        <dbReference type="Proteomes" id="UP001162881"/>
    </source>
</evidence>
<dbReference type="Proteomes" id="UP001162881">
    <property type="component" value="Unassembled WGS sequence"/>
</dbReference>
<evidence type="ECO:0000256" key="1">
    <source>
        <dbReference type="SAM" id="MobiDB-lite"/>
    </source>
</evidence>
<feature type="region of interest" description="Disordered" evidence="1">
    <location>
        <begin position="56"/>
        <end position="95"/>
    </location>
</feature>
<feature type="compositionally biased region" description="Low complexity" evidence="1">
    <location>
        <begin position="68"/>
        <end position="81"/>
    </location>
</feature>
<proteinExistence type="predicted"/>
<dbReference type="Pfam" id="PF19577">
    <property type="entry name" value="DcaP"/>
    <property type="match status" value="1"/>
</dbReference>
<feature type="signal peptide" evidence="2">
    <location>
        <begin position="1"/>
        <end position="25"/>
    </location>
</feature>
<keyword evidence="4" id="KW-1185">Reference proteome</keyword>
<reference evidence="3" key="1">
    <citation type="submission" date="2022-03" db="EMBL/GenBank/DDBJ databases">
        <title>Identification of a novel bacterium isolated from mangrove sediments.</title>
        <authorList>
            <person name="Pan X."/>
        </authorList>
    </citation>
    <scope>NUCLEOTIDE SEQUENCE</scope>
    <source>
        <strain evidence="3">B1949</strain>
    </source>
</reference>
<feature type="chain" id="PRO_5045366129" evidence="2">
    <location>
        <begin position="26"/>
        <end position="472"/>
    </location>
</feature>
<accession>A0ABT0B8N7</accession>
<sequence>MSNQRRLSCALLAASGLVVPHVALAQASDREAVLEARLAKLESEMAALRADLAAAREETPGAAPPSLPASSAPAVASAVSLAPPPTPPASPPPATDGFTAGNGATRIRLGGFIKMVASTSRFSDGEVATNSLGRDFYLPQTIPTGGGSAQRVEDFTAKQTRLWLNFDTLVAGHSLNSYIEVDFQTSPGSQGSQRTTNGYNLALRRAWIKLGRVTMGQDWSTFQYTGALPESTDFVGTTEGTVFVRQPLIRYSAPLSRALTLHAALEEPESGTANAGSATLTENGDDRLPDFAARLALAGKAGEASLAVLARQVRVDDAGLGDTAFGWGVSAGGKLFLNPARSADLRAMVTYGHNASRYIGLNFAPDAVYVAATNRLEDVDVLAGLLAVKVPLGGTLRTNVMASYQRVFYADALSEAMIGTYNRQAWSVAANLFYSPVPSVDLGVEIRHGTRQLVNGDDGALDRLEFAARYSF</sequence>
<organism evidence="3 4">
    <name type="scientific">Novosphingobium organovorum</name>
    <dbReference type="NCBI Taxonomy" id="2930092"/>
    <lineage>
        <taxon>Bacteria</taxon>
        <taxon>Pseudomonadati</taxon>
        <taxon>Pseudomonadota</taxon>
        <taxon>Alphaproteobacteria</taxon>
        <taxon>Sphingomonadales</taxon>
        <taxon>Sphingomonadaceae</taxon>
        <taxon>Novosphingobium</taxon>
    </lineage>
</organism>
<dbReference type="RefSeq" id="WP_244016512.1">
    <property type="nucleotide sequence ID" value="NZ_JALHLF010000003.1"/>
</dbReference>
<gene>
    <name evidence="3" type="ORF">MTR62_01530</name>
</gene>
<evidence type="ECO:0000256" key="2">
    <source>
        <dbReference type="SAM" id="SignalP"/>
    </source>
</evidence>
<comment type="caution">
    <text evidence="3">The sequence shown here is derived from an EMBL/GenBank/DDBJ whole genome shotgun (WGS) entry which is preliminary data.</text>
</comment>
<name>A0ABT0B8N7_9SPHN</name>
<feature type="compositionally biased region" description="Pro residues" evidence="1">
    <location>
        <begin position="82"/>
        <end position="94"/>
    </location>
</feature>